<keyword evidence="3" id="KW-0735">Signal-anchor</keyword>
<evidence type="ECO:0000256" key="3">
    <source>
        <dbReference type="ARBA" id="ARBA00022968"/>
    </source>
</evidence>
<evidence type="ECO:0000256" key="1">
    <source>
        <dbReference type="ARBA" id="ARBA00004606"/>
    </source>
</evidence>
<comment type="caution">
    <text evidence="7">The sequence shown here is derived from an EMBL/GenBank/DDBJ whole genome shotgun (WGS) entry which is preliminary data.</text>
</comment>
<dbReference type="OrthoDB" id="3056235at2759"/>
<gene>
    <name evidence="7" type="ORF">EC973_006375</name>
</gene>
<keyword evidence="8" id="KW-1185">Reference proteome</keyword>
<evidence type="ECO:0008006" key="9">
    <source>
        <dbReference type="Google" id="ProtNLM"/>
    </source>
</evidence>
<dbReference type="InterPro" id="IPR051292">
    <property type="entry name" value="Xyl/GlcA_transferase"/>
</dbReference>
<dbReference type="Proteomes" id="UP000605846">
    <property type="component" value="Unassembled WGS sequence"/>
</dbReference>
<keyword evidence="5" id="KW-0472">Membrane</keyword>
<dbReference type="PANTHER" id="PTHR12270:SF25">
    <property type="entry name" value="GLYCOSYLTRANSFERASE-LIKE PROTEIN LARGE"/>
    <property type="match status" value="1"/>
</dbReference>
<dbReference type="Pfam" id="PF13896">
    <property type="entry name" value="Glyco_transf_49"/>
    <property type="match status" value="2"/>
</dbReference>
<dbReference type="GO" id="GO:0035269">
    <property type="term" value="P:protein O-linked glycosylation via mannose"/>
    <property type="evidence" value="ECO:0007669"/>
    <property type="project" value="TreeGrafter"/>
</dbReference>
<dbReference type="AlphaFoldDB" id="A0A8H7ET46"/>
<dbReference type="PANTHER" id="PTHR12270">
    <property type="entry name" value="GLYCOSYLTRANSFERASE-RELATED"/>
    <property type="match status" value="1"/>
</dbReference>
<proteinExistence type="predicted"/>
<evidence type="ECO:0000256" key="2">
    <source>
        <dbReference type="ARBA" id="ARBA00022692"/>
    </source>
</evidence>
<evidence type="ECO:0000256" key="5">
    <source>
        <dbReference type="ARBA" id="ARBA00023136"/>
    </source>
</evidence>
<keyword evidence="6" id="KW-0325">Glycoprotein</keyword>
<accession>A0A8H7ET46</accession>
<sequence length="383" mass="44314">MIKVRQQQPLPCKLGFSVLFKLNFHVDKEYSILNNMTHGLKMSKMFSKSYYQVTNGVKPYWLKASETPAEEDLTIITTVTPTTWPELVRLAERWQGPISVTLHATDDDEGTSALQAIEQSYRAESKLSKYVDVHLHRSPQSQVSVTLPRNAERNIARLYARSEFICDMPSNMVLATDLRRTMERNKEMFDDLLRRGDMLVVPTFAFPQYDKDTYHVPNHKAKLAELIADGSMVMSDKHWKANDGPTDLEMWKDATNLYAVEKYEFHYEPVVIESKHVQPWCSEKFLDSRCACLFSSYLAGAELWVLPDDFVVQLPESKEYAISDFDHVIENRLYAKFKWEQCVHHARQLDALGQWNGRQSRHLRAQCSMVIQNWGKGLIGKPE</sequence>
<evidence type="ECO:0000313" key="7">
    <source>
        <dbReference type="EMBL" id="KAF7732120.1"/>
    </source>
</evidence>
<evidence type="ECO:0000313" key="8">
    <source>
        <dbReference type="Proteomes" id="UP000605846"/>
    </source>
</evidence>
<dbReference type="GO" id="GO:0042285">
    <property type="term" value="F:xylosyltransferase activity"/>
    <property type="evidence" value="ECO:0007669"/>
    <property type="project" value="TreeGrafter"/>
</dbReference>
<dbReference type="EMBL" id="JABAYA010000004">
    <property type="protein sequence ID" value="KAF7732120.1"/>
    <property type="molecule type" value="Genomic_DNA"/>
</dbReference>
<reference evidence="7" key="1">
    <citation type="submission" date="2020-01" db="EMBL/GenBank/DDBJ databases">
        <title>Genome Sequencing of Three Apophysomyces-Like Fungal Strains Confirms a Novel Fungal Genus in the Mucoromycota with divergent Burkholderia-like Endosymbiotic Bacteria.</title>
        <authorList>
            <person name="Stajich J.E."/>
            <person name="Macias A.M."/>
            <person name="Carter-House D."/>
            <person name="Lovett B."/>
            <person name="Kasson L.R."/>
            <person name="Berry K."/>
            <person name="Grigoriev I."/>
            <person name="Chang Y."/>
            <person name="Spatafora J."/>
            <person name="Kasson M.T."/>
        </authorList>
    </citation>
    <scope>NUCLEOTIDE SEQUENCE</scope>
    <source>
        <strain evidence="7">NRRL A-21654</strain>
    </source>
</reference>
<comment type="subcellular location">
    <subcellularLocation>
        <location evidence="1">Membrane</location>
        <topology evidence="1">Single-pass type II membrane protein</topology>
    </subcellularLocation>
</comment>
<protein>
    <recommendedName>
        <fullName evidence="9">Glycosyltransferase family 49 protein</fullName>
    </recommendedName>
</protein>
<organism evidence="7 8">
    <name type="scientific">Apophysomyces ossiformis</name>
    <dbReference type="NCBI Taxonomy" id="679940"/>
    <lineage>
        <taxon>Eukaryota</taxon>
        <taxon>Fungi</taxon>
        <taxon>Fungi incertae sedis</taxon>
        <taxon>Mucoromycota</taxon>
        <taxon>Mucoromycotina</taxon>
        <taxon>Mucoromycetes</taxon>
        <taxon>Mucorales</taxon>
        <taxon>Mucorineae</taxon>
        <taxon>Mucoraceae</taxon>
        <taxon>Apophysomyces</taxon>
    </lineage>
</organism>
<evidence type="ECO:0000256" key="6">
    <source>
        <dbReference type="ARBA" id="ARBA00023180"/>
    </source>
</evidence>
<keyword evidence="2" id="KW-0812">Transmembrane</keyword>
<dbReference type="GO" id="GO:0016020">
    <property type="term" value="C:membrane"/>
    <property type="evidence" value="ECO:0007669"/>
    <property type="project" value="UniProtKB-SubCell"/>
</dbReference>
<name>A0A8H7ET46_9FUNG</name>
<dbReference type="GO" id="GO:0015020">
    <property type="term" value="F:glucuronosyltransferase activity"/>
    <property type="evidence" value="ECO:0007669"/>
    <property type="project" value="TreeGrafter"/>
</dbReference>
<evidence type="ECO:0000256" key="4">
    <source>
        <dbReference type="ARBA" id="ARBA00022989"/>
    </source>
</evidence>
<keyword evidence="4" id="KW-1133">Transmembrane helix</keyword>